<dbReference type="AlphaFoldDB" id="A0A8B2P0S7"/>
<evidence type="ECO:0000313" key="2">
    <source>
        <dbReference type="EMBL" id="RAI04055.1"/>
    </source>
</evidence>
<dbReference type="PANTHER" id="PTHR35908:SF1">
    <property type="entry name" value="CONSERVED PROTEIN"/>
    <property type="match status" value="1"/>
</dbReference>
<gene>
    <name evidence="2" type="ORF">DLJ53_06250</name>
</gene>
<dbReference type="EMBL" id="QHHQ01000001">
    <property type="protein sequence ID" value="RAI04055.1"/>
    <property type="molecule type" value="Genomic_DNA"/>
</dbReference>
<accession>A0A8B2P0S7</accession>
<dbReference type="Proteomes" id="UP000249590">
    <property type="component" value="Unassembled WGS sequence"/>
</dbReference>
<name>A0A8B2P0S7_9HYPH</name>
<protein>
    <submittedName>
        <fullName evidence="2">Glyoxalase</fullName>
    </submittedName>
</protein>
<organism evidence="2 3">
    <name type="scientific">Acuticoccus sediminis</name>
    <dbReference type="NCBI Taxonomy" id="2184697"/>
    <lineage>
        <taxon>Bacteria</taxon>
        <taxon>Pseudomonadati</taxon>
        <taxon>Pseudomonadota</taxon>
        <taxon>Alphaproteobacteria</taxon>
        <taxon>Hyphomicrobiales</taxon>
        <taxon>Amorphaceae</taxon>
        <taxon>Acuticoccus</taxon>
    </lineage>
</organism>
<reference evidence="2 3" key="1">
    <citation type="submission" date="2018-05" db="EMBL/GenBank/DDBJ databases">
        <title>Acuticoccus sediminis sp. nov., isolated from deep-sea sediment of Indian Ocean.</title>
        <authorList>
            <person name="Liu X."/>
            <person name="Lai Q."/>
            <person name="Du Y."/>
            <person name="Sun F."/>
            <person name="Zhang X."/>
            <person name="Wang S."/>
            <person name="Shao Z."/>
        </authorList>
    </citation>
    <scope>NUCLEOTIDE SEQUENCE [LARGE SCALE GENOMIC DNA]</scope>
    <source>
        <strain evidence="2 3">PTG4-2</strain>
    </source>
</reference>
<dbReference type="InterPro" id="IPR041581">
    <property type="entry name" value="Glyoxalase_6"/>
</dbReference>
<keyword evidence="3" id="KW-1185">Reference proteome</keyword>
<dbReference type="RefSeq" id="WP_111343221.1">
    <property type="nucleotide sequence ID" value="NZ_JAIWKD010000001.1"/>
</dbReference>
<feature type="domain" description="Glyoxalase-like" evidence="1">
    <location>
        <begin position="10"/>
        <end position="109"/>
    </location>
</feature>
<proteinExistence type="predicted"/>
<dbReference type="OrthoDB" id="69243at2"/>
<dbReference type="InterPro" id="IPR029068">
    <property type="entry name" value="Glyas_Bleomycin-R_OHBP_Dase"/>
</dbReference>
<dbReference type="SUPFAM" id="SSF54593">
    <property type="entry name" value="Glyoxalase/Bleomycin resistance protein/Dihydroxybiphenyl dioxygenase"/>
    <property type="match status" value="1"/>
</dbReference>
<dbReference type="Pfam" id="PF18029">
    <property type="entry name" value="Glyoxalase_6"/>
    <property type="match status" value="1"/>
</dbReference>
<evidence type="ECO:0000259" key="1">
    <source>
        <dbReference type="Pfam" id="PF18029"/>
    </source>
</evidence>
<sequence length="126" mass="13671">MAHRSRLGAIVVDCRTEDLSEALAFWTAALGAPGTIDPDGKYAVLEGGDGLPKLLLQAVDHDSRVHLDIETDDIPAEVARITALGGRPVAEFPRWTVMEAPTGHRFCVVRPQRDGLEEDGTLWNAD</sequence>
<comment type="caution">
    <text evidence="2">The sequence shown here is derived from an EMBL/GenBank/DDBJ whole genome shotgun (WGS) entry which is preliminary data.</text>
</comment>
<dbReference type="Gene3D" id="3.10.180.10">
    <property type="entry name" value="2,3-Dihydroxybiphenyl 1,2-Dioxygenase, domain 1"/>
    <property type="match status" value="1"/>
</dbReference>
<evidence type="ECO:0000313" key="3">
    <source>
        <dbReference type="Proteomes" id="UP000249590"/>
    </source>
</evidence>
<dbReference type="PANTHER" id="PTHR35908">
    <property type="entry name" value="HYPOTHETICAL FUSION PROTEIN"/>
    <property type="match status" value="1"/>
</dbReference>